<dbReference type="Proteomes" id="UP001338125">
    <property type="component" value="Unassembled WGS sequence"/>
</dbReference>
<dbReference type="PANTHER" id="PTHR31642:SF315">
    <property type="entry name" value="ACYLTRANSFERASE EASC"/>
    <property type="match status" value="1"/>
</dbReference>
<keyword evidence="1" id="KW-0012">Acyltransferase</keyword>
<dbReference type="GO" id="GO:0016746">
    <property type="term" value="F:acyltransferase activity"/>
    <property type="evidence" value="ECO:0007669"/>
    <property type="project" value="UniProtKB-KW"/>
</dbReference>
<gene>
    <name evidence="1" type="ORF">PT974_03245</name>
</gene>
<keyword evidence="1" id="KW-0808">Transferase</keyword>
<dbReference type="Gene3D" id="3.30.559.10">
    <property type="entry name" value="Chloramphenicol acetyltransferase-like domain"/>
    <property type="match status" value="2"/>
</dbReference>
<comment type="caution">
    <text evidence="1">The sequence shown here is derived from an EMBL/GenBank/DDBJ whole genome shotgun (WGS) entry which is preliminary data.</text>
</comment>
<evidence type="ECO:0000313" key="2">
    <source>
        <dbReference type="Proteomes" id="UP001338125"/>
    </source>
</evidence>
<reference evidence="1 2" key="1">
    <citation type="submission" date="2024-01" db="EMBL/GenBank/DDBJ databases">
        <title>Complete genome of Cladobotryum mycophilum ATHUM6906.</title>
        <authorList>
            <person name="Christinaki A.C."/>
            <person name="Myridakis A.I."/>
            <person name="Kouvelis V.N."/>
        </authorList>
    </citation>
    <scope>NUCLEOTIDE SEQUENCE [LARGE SCALE GENOMIC DNA]</scope>
    <source>
        <strain evidence="1 2">ATHUM6906</strain>
    </source>
</reference>
<protein>
    <submittedName>
        <fullName evidence="1">Acyltransferase cm3D</fullName>
    </submittedName>
</protein>
<dbReference type="InterPro" id="IPR050317">
    <property type="entry name" value="Plant_Fungal_Acyltransferase"/>
</dbReference>
<accession>A0ABR0SRW4</accession>
<name>A0ABR0SRW4_9HYPO</name>
<dbReference type="Pfam" id="PF02458">
    <property type="entry name" value="Transferase"/>
    <property type="match status" value="1"/>
</dbReference>
<dbReference type="PANTHER" id="PTHR31642">
    <property type="entry name" value="TRICHOTHECENE 3-O-ACETYLTRANSFERASE"/>
    <property type="match status" value="1"/>
</dbReference>
<keyword evidence="2" id="KW-1185">Reference proteome</keyword>
<proteinExistence type="predicted"/>
<organism evidence="1 2">
    <name type="scientific">Cladobotryum mycophilum</name>
    <dbReference type="NCBI Taxonomy" id="491253"/>
    <lineage>
        <taxon>Eukaryota</taxon>
        <taxon>Fungi</taxon>
        <taxon>Dikarya</taxon>
        <taxon>Ascomycota</taxon>
        <taxon>Pezizomycotina</taxon>
        <taxon>Sordariomycetes</taxon>
        <taxon>Hypocreomycetidae</taxon>
        <taxon>Hypocreales</taxon>
        <taxon>Hypocreaceae</taxon>
        <taxon>Cladobotryum</taxon>
    </lineage>
</organism>
<dbReference type="InterPro" id="IPR023213">
    <property type="entry name" value="CAT-like_dom_sf"/>
</dbReference>
<evidence type="ECO:0000313" key="1">
    <source>
        <dbReference type="EMBL" id="KAK5994859.1"/>
    </source>
</evidence>
<sequence>MDELFIKPSVPLGEERIRLSPLDQQNKRLYVNVLLIFCLDQRAAVGDIVSHLKKSLGIALSGTPDFTSTVRPLPGSKRKELELSLGPESGVPLRIVYHDGSIMNPTDQRNTPEDGSYVDLTTINFSDVETSEKFLFVPNVSCEDPCPEGLPALLVQINLVKGGLVLGLAWHHAVSDAWGIYILLSSWALHTKTLLMNGTPGTIEAPREQIRERWRLEYGSQDATLAQFPAYVIDPARRSPLSSSSPHLLDRPSSEVINPMVSTWYFGSEQLQSLRSMLSKAEVEDSTQFTQSEAVTALVWKHLSQARLLHHQAPEGTSLLSSPIDYRSRVKPLFHDQFLGNMASPSFGVRVPLGEVCAESTPQSLAKLAGIVRNTILAYDEKSMRAFIGLLESLPTVTDLALGCDAFPGPDLRVTDLSGVDRFDQDWGEPLGDPICVRTGFLERGIAYFLPKDRIGGFEVQLQCEREALERLERDEIFTRFAQLRC</sequence>
<dbReference type="EMBL" id="JAVFKD010000004">
    <property type="protein sequence ID" value="KAK5994859.1"/>
    <property type="molecule type" value="Genomic_DNA"/>
</dbReference>